<feature type="region of interest" description="Disordered" evidence="1">
    <location>
        <begin position="125"/>
        <end position="146"/>
    </location>
</feature>
<keyword evidence="3" id="KW-1185">Reference proteome</keyword>
<protein>
    <submittedName>
        <fullName evidence="2">Uncharacterized protein</fullName>
    </submittedName>
</protein>
<evidence type="ECO:0000256" key="1">
    <source>
        <dbReference type="SAM" id="MobiDB-lite"/>
    </source>
</evidence>
<feature type="region of interest" description="Disordered" evidence="1">
    <location>
        <begin position="18"/>
        <end position="53"/>
    </location>
</feature>
<name>A0A315EGW4_9BURK</name>
<feature type="compositionally biased region" description="Basic and acidic residues" evidence="1">
    <location>
        <begin position="38"/>
        <end position="53"/>
    </location>
</feature>
<proteinExistence type="predicted"/>
<dbReference type="EMBL" id="NESP01000002">
    <property type="protein sequence ID" value="PUE56419.1"/>
    <property type="molecule type" value="Genomic_DNA"/>
</dbReference>
<gene>
    <name evidence="2" type="ORF">B9Z44_14310</name>
</gene>
<sequence length="146" mass="15735">MPINDASLLPASAELLTRQVHPSQITEGRPSARSFTPTEKDAGHLSADRESLLSPREAYERYLQRKQLNEGGGTWGVSIQEFANLGLASYADPISDNSAHTLVDFTSAGDAKKQQTVGKLAYAKAKARGRLHPPPDLAAQHKTADS</sequence>
<evidence type="ECO:0000313" key="3">
    <source>
        <dbReference type="Proteomes" id="UP000251341"/>
    </source>
</evidence>
<dbReference type="AlphaFoldDB" id="A0A315EGW4"/>
<reference evidence="2 3" key="1">
    <citation type="submission" date="2017-04" db="EMBL/GenBank/DDBJ databases">
        <title>Unexpected and diverse lifestyles within the genus Limnohabitans.</title>
        <authorList>
            <person name="Kasalicky V."/>
            <person name="Mehrshad M."/>
            <person name="Andrei S.-A."/>
            <person name="Salcher M."/>
            <person name="Kratochvilova H."/>
            <person name="Simek K."/>
            <person name="Ghai R."/>
        </authorList>
    </citation>
    <scope>NUCLEOTIDE SEQUENCE [LARGE SCALE GENOMIC DNA]</scope>
    <source>
        <strain evidence="2 3">MWH-C5</strain>
    </source>
</reference>
<accession>A0A315EGW4</accession>
<organism evidence="2 3">
    <name type="scientific">Limnohabitans curvus</name>
    <dbReference type="NCBI Taxonomy" id="323423"/>
    <lineage>
        <taxon>Bacteria</taxon>
        <taxon>Pseudomonadati</taxon>
        <taxon>Pseudomonadota</taxon>
        <taxon>Betaproteobacteria</taxon>
        <taxon>Burkholderiales</taxon>
        <taxon>Comamonadaceae</taxon>
        <taxon>Limnohabitans</taxon>
    </lineage>
</organism>
<evidence type="ECO:0000313" key="2">
    <source>
        <dbReference type="EMBL" id="PUE56419.1"/>
    </source>
</evidence>
<comment type="caution">
    <text evidence="2">The sequence shown here is derived from an EMBL/GenBank/DDBJ whole genome shotgun (WGS) entry which is preliminary data.</text>
</comment>
<dbReference type="Proteomes" id="UP000251341">
    <property type="component" value="Unassembled WGS sequence"/>
</dbReference>